<sequence>MSDLLAAAAVIAPFVSTAAASMAGAVVDSARDRLADSAVEGGRRLLGAALRRHDDDPDRSEEDVDAVSAIEELSQEQRQILENAIGTWLGDGGELDAPSLSHSIRAADRAYRAGDLTHVTSYGNNSPAIGRIESATFTFHREPGGEAG</sequence>
<keyword evidence="3" id="KW-1185">Reference proteome</keyword>
<dbReference type="RefSeq" id="WP_326703016.1">
    <property type="nucleotide sequence ID" value="NZ_CP109083.1"/>
</dbReference>
<feature type="signal peptide" evidence="1">
    <location>
        <begin position="1"/>
        <end position="18"/>
    </location>
</feature>
<accession>A0ABZ1F3R6</accession>
<evidence type="ECO:0000313" key="2">
    <source>
        <dbReference type="EMBL" id="WSB10982.1"/>
    </source>
</evidence>
<evidence type="ECO:0000313" key="3">
    <source>
        <dbReference type="Proteomes" id="UP001356428"/>
    </source>
</evidence>
<reference evidence="2 3" key="1">
    <citation type="submission" date="2022-10" db="EMBL/GenBank/DDBJ databases">
        <title>The complete genomes of actinobacterial strains from the NBC collection.</title>
        <authorList>
            <person name="Joergensen T.S."/>
            <person name="Alvarez Arevalo M."/>
            <person name="Sterndorff E.B."/>
            <person name="Faurdal D."/>
            <person name="Vuksanovic O."/>
            <person name="Mourched A.-S."/>
            <person name="Charusanti P."/>
            <person name="Shaw S."/>
            <person name="Blin K."/>
            <person name="Weber T."/>
        </authorList>
    </citation>
    <scope>NUCLEOTIDE SEQUENCE [LARGE SCALE GENOMIC DNA]</scope>
    <source>
        <strain evidence="2 3">NBC 01792</strain>
    </source>
</reference>
<evidence type="ECO:0000256" key="1">
    <source>
        <dbReference type="SAM" id="SignalP"/>
    </source>
</evidence>
<organism evidence="2 3">
    <name type="scientific">Streptomyces cyaneofuscatus</name>
    <dbReference type="NCBI Taxonomy" id="66883"/>
    <lineage>
        <taxon>Bacteria</taxon>
        <taxon>Bacillati</taxon>
        <taxon>Actinomycetota</taxon>
        <taxon>Actinomycetes</taxon>
        <taxon>Kitasatosporales</taxon>
        <taxon>Streptomycetaceae</taxon>
        <taxon>Streptomyces</taxon>
    </lineage>
</organism>
<gene>
    <name evidence="2" type="ORF">OG849_28930</name>
</gene>
<proteinExistence type="predicted"/>
<dbReference type="Proteomes" id="UP001356428">
    <property type="component" value="Chromosome"/>
</dbReference>
<keyword evidence="1" id="KW-0732">Signal</keyword>
<dbReference type="EMBL" id="CP109083">
    <property type="protein sequence ID" value="WSB10982.1"/>
    <property type="molecule type" value="Genomic_DNA"/>
</dbReference>
<protein>
    <submittedName>
        <fullName evidence="2">Uncharacterized protein</fullName>
    </submittedName>
</protein>
<feature type="chain" id="PRO_5045388244" evidence="1">
    <location>
        <begin position="19"/>
        <end position="148"/>
    </location>
</feature>
<name>A0ABZ1F3R6_9ACTN</name>